<dbReference type="GO" id="GO:0140575">
    <property type="term" value="F:transmembrane monodehydroascorbate reductase activity"/>
    <property type="evidence" value="ECO:0007669"/>
    <property type="project" value="InterPro"/>
</dbReference>
<evidence type="ECO:0000256" key="6">
    <source>
        <dbReference type="ARBA" id="ARBA00022723"/>
    </source>
</evidence>
<dbReference type="Gene3D" id="1.20.120.1770">
    <property type="match status" value="1"/>
</dbReference>
<reference evidence="14" key="1">
    <citation type="journal article" date="2021" name="Nat. Commun.">
        <title>Genetic determinants of endophytism in the Arabidopsis root mycobiome.</title>
        <authorList>
            <person name="Mesny F."/>
            <person name="Miyauchi S."/>
            <person name="Thiergart T."/>
            <person name="Pickel B."/>
            <person name="Atanasova L."/>
            <person name="Karlsson M."/>
            <person name="Huettel B."/>
            <person name="Barry K.W."/>
            <person name="Haridas S."/>
            <person name="Chen C."/>
            <person name="Bauer D."/>
            <person name="Andreopoulos W."/>
            <person name="Pangilinan J."/>
            <person name="LaButti K."/>
            <person name="Riley R."/>
            <person name="Lipzen A."/>
            <person name="Clum A."/>
            <person name="Drula E."/>
            <person name="Henrissat B."/>
            <person name="Kohler A."/>
            <person name="Grigoriev I.V."/>
            <person name="Martin F.M."/>
            <person name="Hacquard S."/>
        </authorList>
    </citation>
    <scope>NUCLEOTIDE SEQUENCE</scope>
    <source>
        <strain evidence="14">MPI-CAGE-AT-0016</strain>
    </source>
</reference>
<evidence type="ECO:0000313" key="15">
    <source>
        <dbReference type="Proteomes" id="UP000813385"/>
    </source>
</evidence>
<accession>A0A8K0TJH4</accession>
<keyword evidence="7" id="KW-0249">Electron transport</keyword>
<keyword evidence="8 12" id="KW-1133">Transmembrane helix</keyword>
<dbReference type="InterPro" id="IPR006593">
    <property type="entry name" value="Cyt_b561/ferric_Rdtase_TM"/>
</dbReference>
<dbReference type="GO" id="GO:0016020">
    <property type="term" value="C:membrane"/>
    <property type="evidence" value="ECO:0007669"/>
    <property type="project" value="UniProtKB-SubCell"/>
</dbReference>
<dbReference type="EMBL" id="JAGPXD010000002">
    <property type="protein sequence ID" value="KAH7366738.1"/>
    <property type="molecule type" value="Genomic_DNA"/>
</dbReference>
<dbReference type="CDD" id="cd08761">
    <property type="entry name" value="Cyt_b561_CYB561D2_like"/>
    <property type="match status" value="1"/>
</dbReference>
<evidence type="ECO:0000256" key="9">
    <source>
        <dbReference type="ARBA" id="ARBA00023004"/>
    </source>
</evidence>
<dbReference type="GO" id="GO:0046872">
    <property type="term" value="F:metal ion binding"/>
    <property type="evidence" value="ECO:0007669"/>
    <property type="project" value="UniProtKB-KW"/>
</dbReference>
<sequence>MPETEVPSLTTPLLGGSRQTSQQPLYKNLWLDYALLTQGGVLILVAIVWRGVFTHNVILFSGHPLLQSLGLLAVTQAILILQPTHEPEQKRVGQRAHAALNVTSFLLFASGVTIIEVNKIRGHGPHFHSVHGTLGILTSIAILLQYLVGFTIWAVPGLYGGVDKAKSLYKYHRLSGYFIYLALLATVLSAVWTDYNKNVLGIKWWQLVVPIALILPLLLRISAAKFGFRQNRAPGLEQQQ</sequence>
<evidence type="ECO:0000256" key="5">
    <source>
        <dbReference type="ARBA" id="ARBA00022692"/>
    </source>
</evidence>
<name>A0A8K0TJH4_9PEZI</name>
<keyword evidence="15" id="KW-1185">Reference proteome</keyword>
<comment type="caution">
    <text evidence="14">The sequence shown here is derived from an EMBL/GenBank/DDBJ whole genome shotgun (WGS) entry which is preliminary data.</text>
</comment>
<organism evidence="14 15">
    <name type="scientific">Plectosphaerella cucumerina</name>
    <dbReference type="NCBI Taxonomy" id="40658"/>
    <lineage>
        <taxon>Eukaryota</taxon>
        <taxon>Fungi</taxon>
        <taxon>Dikarya</taxon>
        <taxon>Ascomycota</taxon>
        <taxon>Pezizomycotina</taxon>
        <taxon>Sordariomycetes</taxon>
        <taxon>Hypocreomycetidae</taxon>
        <taxon>Glomerellales</taxon>
        <taxon>Plectosphaerellaceae</taxon>
        <taxon>Plectosphaerella</taxon>
    </lineage>
</organism>
<dbReference type="AlphaFoldDB" id="A0A8K0TJH4"/>
<evidence type="ECO:0000256" key="4">
    <source>
        <dbReference type="ARBA" id="ARBA00022617"/>
    </source>
</evidence>
<evidence type="ECO:0000256" key="7">
    <source>
        <dbReference type="ARBA" id="ARBA00022982"/>
    </source>
</evidence>
<keyword evidence="3" id="KW-0813">Transport</keyword>
<feature type="transmembrane region" description="Helical" evidence="12">
    <location>
        <begin position="33"/>
        <end position="53"/>
    </location>
</feature>
<evidence type="ECO:0000256" key="11">
    <source>
        <dbReference type="SAM" id="MobiDB-lite"/>
    </source>
</evidence>
<dbReference type="OrthoDB" id="432881at2759"/>
<evidence type="ECO:0000256" key="2">
    <source>
        <dbReference type="ARBA" id="ARBA00004141"/>
    </source>
</evidence>
<feature type="transmembrane region" description="Helical" evidence="12">
    <location>
        <begin position="174"/>
        <end position="192"/>
    </location>
</feature>
<dbReference type="PANTHER" id="PTHR15422:SF45">
    <property type="entry name" value="CYTOCHROME B561 DOMAIN-CONTAINING PROTEIN"/>
    <property type="match status" value="1"/>
</dbReference>
<dbReference type="Pfam" id="PF03188">
    <property type="entry name" value="Cytochrom_B561"/>
    <property type="match status" value="1"/>
</dbReference>
<gene>
    <name evidence="14" type="ORF">B0T11DRAFT_273998</name>
</gene>
<dbReference type="SMART" id="SM00665">
    <property type="entry name" value="B561"/>
    <property type="match status" value="1"/>
</dbReference>
<evidence type="ECO:0000256" key="8">
    <source>
        <dbReference type="ARBA" id="ARBA00022989"/>
    </source>
</evidence>
<feature type="region of interest" description="Disordered" evidence="11">
    <location>
        <begin position="1"/>
        <end position="20"/>
    </location>
</feature>
<evidence type="ECO:0000313" key="14">
    <source>
        <dbReference type="EMBL" id="KAH7366738.1"/>
    </source>
</evidence>
<keyword evidence="4" id="KW-0349">Heme</keyword>
<keyword evidence="5 12" id="KW-0812">Transmembrane</keyword>
<evidence type="ECO:0000256" key="1">
    <source>
        <dbReference type="ARBA" id="ARBA00001970"/>
    </source>
</evidence>
<dbReference type="PROSITE" id="PS50939">
    <property type="entry name" value="CYTOCHROME_B561"/>
    <property type="match status" value="1"/>
</dbReference>
<keyword evidence="9" id="KW-0408">Iron</keyword>
<protein>
    <submittedName>
        <fullName evidence="14">Eukaryotic cytochrome b561-domain-containing protein</fullName>
    </submittedName>
</protein>
<feature type="transmembrane region" description="Helical" evidence="12">
    <location>
        <begin position="135"/>
        <end position="162"/>
    </location>
</feature>
<keyword evidence="10 12" id="KW-0472">Membrane</keyword>
<proteinExistence type="predicted"/>
<feature type="transmembrane region" description="Helical" evidence="12">
    <location>
        <begin position="96"/>
        <end position="115"/>
    </location>
</feature>
<dbReference type="PANTHER" id="PTHR15422">
    <property type="entry name" value="OS05G0565100 PROTEIN"/>
    <property type="match status" value="1"/>
</dbReference>
<dbReference type="Proteomes" id="UP000813385">
    <property type="component" value="Unassembled WGS sequence"/>
</dbReference>
<feature type="domain" description="Cytochrome b561" evidence="13">
    <location>
        <begin position="29"/>
        <end position="228"/>
    </location>
</feature>
<feature type="compositionally biased region" description="Polar residues" evidence="11">
    <location>
        <begin position="7"/>
        <end position="20"/>
    </location>
</feature>
<feature type="transmembrane region" description="Helical" evidence="12">
    <location>
        <begin position="204"/>
        <end position="223"/>
    </location>
</feature>
<comment type="cofactor">
    <cofactor evidence="1">
        <name>heme b</name>
        <dbReference type="ChEBI" id="CHEBI:60344"/>
    </cofactor>
</comment>
<evidence type="ECO:0000256" key="12">
    <source>
        <dbReference type="SAM" id="Phobius"/>
    </source>
</evidence>
<evidence type="ECO:0000256" key="3">
    <source>
        <dbReference type="ARBA" id="ARBA00022448"/>
    </source>
</evidence>
<evidence type="ECO:0000259" key="13">
    <source>
        <dbReference type="PROSITE" id="PS50939"/>
    </source>
</evidence>
<dbReference type="InterPro" id="IPR045150">
    <property type="entry name" value="CYB561D1/2"/>
</dbReference>
<comment type="subcellular location">
    <subcellularLocation>
        <location evidence="2">Membrane</location>
        <topology evidence="2">Multi-pass membrane protein</topology>
    </subcellularLocation>
</comment>
<keyword evidence="6" id="KW-0479">Metal-binding</keyword>
<evidence type="ECO:0000256" key="10">
    <source>
        <dbReference type="ARBA" id="ARBA00023136"/>
    </source>
</evidence>